<protein>
    <submittedName>
        <fullName evidence="2">ECF transporter S component, folate family</fullName>
    </submittedName>
</protein>
<organism evidence="2 3">
    <name type="scientific">Atopostipes suicloacalis DSM 15692</name>
    <dbReference type="NCBI Taxonomy" id="1121025"/>
    <lineage>
        <taxon>Bacteria</taxon>
        <taxon>Bacillati</taxon>
        <taxon>Bacillota</taxon>
        <taxon>Bacilli</taxon>
        <taxon>Lactobacillales</taxon>
        <taxon>Carnobacteriaceae</taxon>
        <taxon>Atopostipes</taxon>
    </lineage>
</organism>
<dbReference type="AlphaFoldDB" id="A0A1M4XMV0"/>
<feature type="transmembrane region" description="Helical" evidence="1">
    <location>
        <begin position="146"/>
        <end position="164"/>
    </location>
</feature>
<feature type="transmembrane region" description="Helical" evidence="1">
    <location>
        <begin position="111"/>
        <end position="134"/>
    </location>
</feature>
<dbReference type="InterPro" id="IPR030949">
    <property type="entry name" value="ECF_S_folate_fam"/>
</dbReference>
<dbReference type="STRING" id="1121025.SAMN02745249_01483"/>
<dbReference type="Proteomes" id="UP000184128">
    <property type="component" value="Unassembled WGS sequence"/>
</dbReference>
<keyword evidence="3" id="KW-1185">Reference proteome</keyword>
<dbReference type="Gene3D" id="1.10.1760.20">
    <property type="match status" value="1"/>
</dbReference>
<feature type="transmembrane region" description="Helical" evidence="1">
    <location>
        <begin position="41"/>
        <end position="60"/>
    </location>
</feature>
<feature type="transmembrane region" description="Helical" evidence="1">
    <location>
        <begin position="12"/>
        <end position="29"/>
    </location>
</feature>
<gene>
    <name evidence="2" type="ORF">SAMN02745249_01483</name>
</gene>
<dbReference type="InterPro" id="IPR024529">
    <property type="entry name" value="ECF_trnsprt_substrate-spec"/>
</dbReference>
<dbReference type="GO" id="GO:0022857">
    <property type="term" value="F:transmembrane transporter activity"/>
    <property type="evidence" value="ECO:0007669"/>
    <property type="project" value="InterPro"/>
</dbReference>
<name>A0A1M4XMV0_9LACT</name>
<sequence length="181" mass="20636">MKENKKKFTFTIQQIAVLGVLMALELAISRVSILLGPSNRLTFGFIIHAVIGMLYGPWVAGFAAAGSDLLKSFLFGVQGQFFIGFTLTAFVGSFIYGLFLHRKHIRWHHIFWAVLLNSIFTNLLLNTLWLNLLYQTPFPVLLASRIPQNLIMGPIRFLGIYLIAQNRQLKRIFEKYGTMNK</sequence>
<dbReference type="NCBIfam" id="TIGR04518">
    <property type="entry name" value="ECF_S_folT_fam"/>
    <property type="match status" value="1"/>
</dbReference>
<keyword evidence="1" id="KW-1133">Transmembrane helix</keyword>
<reference evidence="2 3" key="1">
    <citation type="submission" date="2016-11" db="EMBL/GenBank/DDBJ databases">
        <authorList>
            <person name="Jaros S."/>
            <person name="Januszkiewicz K."/>
            <person name="Wedrychowicz H."/>
        </authorList>
    </citation>
    <scope>NUCLEOTIDE SEQUENCE [LARGE SCALE GENOMIC DNA]</scope>
    <source>
        <strain evidence="2 3">DSM 15692</strain>
    </source>
</reference>
<proteinExistence type="predicted"/>
<dbReference type="EMBL" id="FQUF01000022">
    <property type="protein sequence ID" value="SHE94768.1"/>
    <property type="molecule type" value="Genomic_DNA"/>
</dbReference>
<accession>A0A1M4XMV0</accession>
<evidence type="ECO:0000313" key="2">
    <source>
        <dbReference type="EMBL" id="SHE94768.1"/>
    </source>
</evidence>
<evidence type="ECO:0000313" key="3">
    <source>
        <dbReference type="Proteomes" id="UP000184128"/>
    </source>
</evidence>
<dbReference type="OrthoDB" id="4624at2"/>
<feature type="transmembrane region" description="Helical" evidence="1">
    <location>
        <begin position="80"/>
        <end position="99"/>
    </location>
</feature>
<dbReference type="RefSeq" id="WP_073298229.1">
    <property type="nucleotide sequence ID" value="NZ_FQUF01000022.1"/>
</dbReference>
<keyword evidence="1" id="KW-0812">Transmembrane</keyword>
<evidence type="ECO:0000256" key="1">
    <source>
        <dbReference type="SAM" id="Phobius"/>
    </source>
</evidence>
<keyword evidence="1" id="KW-0472">Membrane</keyword>
<dbReference type="Pfam" id="PF12822">
    <property type="entry name" value="ECF_trnsprt"/>
    <property type="match status" value="1"/>
</dbReference>